<evidence type="ECO:0000313" key="2">
    <source>
        <dbReference type="EMBL" id="PKD18410.1"/>
    </source>
</evidence>
<feature type="domain" description="DUF6850" evidence="1">
    <location>
        <begin position="5"/>
        <end position="481"/>
    </location>
</feature>
<proteinExistence type="predicted"/>
<comment type="caution">
    <text evidence="2">The sequence shown here is derived from an EMBL/GenBank/DDBJ whole genome shotgun (WGS) entry which is preliminary data.</text>
</comment>
<dbReference type="STRING" id="447422.SAMN05660903_00916"/>
<protein>
    <recommendedName>
        <fullName evidence="1">DUF6850 domain-containing protein</fullName>
    </recommendedName>
</protein>
<sequence length="482" mass="55688">MACVPLKDYTASTLYYHFEEGALKQGGEPQGVQDFGLKTQGIYRTGMGITFFGDLLVKKTYYRDLAWNLSYMMPKKGMMPDPHYFGVSKPGNWSNQHYELNGGVVIPVNQGWNLALETNYNLFNKYRVNLDPRPKITYNKLTLGANLSYNITKNHRFNMGYAFEQAAIINNINFSNNNQNEAVNYDIYIKWIAGYGSLMNVFEEDIKRKNKAQNFSLGYTFQNSSHQLLVTANLKRGENITFKEDVDDRVDNENSYFATFEPEAFQLDIMGLKYKGKGKLIKAEYTYHRNLGENFLTAKGGKTYSNSLDEHMLSYSHIQQDAQGSTKNEYGLKFQYWESSQQDALAVTRSDFKNGEIHFYGQKVVFETKKIKLRPQLRTSIIFNIEENLENGNSQYLENIDEYDYMGFSLRDYYNQVIMPDLQLVSSTRINLEAGAYLDFISRQNLQSILNLKIGYLSSLESDNYHANNQRLYTSLSLILNY</sequence>
<dbReference type="InterPro" id="IPR049236">
    <property type="entry name" value="DUF6850"/>
</dbReference>
<dbReference type="Proteomes" id="UP000232673">
    <property type="component" value="Unassembled WGS sequence"/>
</dbReference>
<name>A0A2N0TUJ3_9FLAO</name>
<evidence type="ECO:0000259" key="1">
    <source>
        <dbReference type="Pfam" id="PF21012"/>
    </source>
</evidence>
<dbReference type="EMBL" id="LKTS01000023">
    <property type="protein sequence ID" value="PKD18410.1"/>
    <property type="molecule type" value="Genomic_DNA"/>
</dbReference>
<gene>
    <name evidence="2" type="ORF">APR41_04465</name>
</gene>
<evidence type="ECO:0000313" key="3">
    <source>
        <dbReference type="Proteomes" id="UP000232673"/>
    </source>
</evidence>
<dbReference type="AlphaFoldDB" id="A0A2N0TUJ3"/>
<organism evidence="2 3">
    <name type="scientific">Salegentibacter salinarum</name>
    <dbReference type="NCBI Taxonomy" id="447422"/>
    <lineage>
        <taxon>Bacteria</taxon>
        <taxon>Pseudomonadati</taxon>
        <taxon>Bacteroidota</taxon>
        <taxon>Flavobacteriia</taxon>
        <taxon>Flavobacteriales</taxon>
        <taxon>Flavobacteriaceae</taxon>
        <taxon>Salegentibacter</taxon>
    </lineage>
</organism>
<accession>A0A2N0TUJ3</accession>
<reference evidence="2 3" key="1">
    <citation type="submission" date="2015-10" db="EMBL/GenBank/DDBJ databases">
        <title>Draft genome sequence of Salegentibacter salinarum KCTC 12975.</title>
        <authorList>
            <person name="Lin W."/>
            <person name="Zheng Q."/>
        </authorList>
    </citation>
    <scope>NUCLEOTIDE SEQUENCE [LARGE SCALE GENOMIC DNA]</scope>
    <source>
        <strain evidence="2 3">KCTC 12975</strain>
    </source>
</reference>
<dbReference type="Pfam" id="PF21012">
    <property type="entry name" value="DUF6850"/>
    <property type="match status" value="1"/>
</dbReference>
<keyword evidence="3" id="KW-1185">Reference proteome</keyword>